<reference evidence="1" key="1">
    <citation type="journal article" date="2012" name="Nature">
        <title>The tomato genome sequence provides insights into fleshy fruit evolution.</title>
        <authorList>
            <consortium name="Tomato Genome Consortium"/>
        </authorList>
    </citation>
    <scope>NUCLEOTIDE SEQUENCE [LARGE SCALE GENOMIC DNA]</scope>
    <source>
        <strain evidence="1">cv. Heinz 1706</strain>
    </source>
</reference>
<dbReference type="Gramene" id="Solyc04g077550.1.1">
    <property type="protein sequence ID" value="Solyc04g077550.1.1.1"/>
    <property type="gene ID" value="Solyc04g077550.1"/>
</dbReference>
<dbReference type="AlphaFoldDB" id="A0A3Q7G630"/>
<evidence type="ECO:0000313" key="2">
    <source>
        <dbReference type="Proteomes" id="UP000004994"/>
    </source>
</evidence>
<dbReference type="Proteomes" id="UP000004994">
    <property type="component" value="Chromosome 4"/>
</dbReference>
<dbReference type="EnsemblPlants" id="Solyc04g077550.1.1">
    <property type="protein sequence ID" value="Solyc04g077550.1.1.1"/>
    <property type="gene ID" value="Solyc04g077550.1"/>
</dbReference>
<proteinExistence type="predicted"/>
<organism evidence="1">
    <name type="scientific">Solanum lycopersicum</name>
    <name type="common">Tomato</name>
    <name type="synonym">Lycopersicon esculentum</name>
    <dbReference type="NCBI Taxonomy" id="4081"/>
    <lineage>
        <taxon>Eukaryota</taxon>
        <taxon>Viridiplantae</taxon>
        <taxon>Streptophyta</taxon>
        <taxon>Embryophyta</taxon>
        <taxon>Tracheophyta</taxon>
        <taxon>Spermatophyta</taxon>
        <taxon>Magnoliopsida</taxon>
        <taxon>eudicotyledons</taxon>
        <taxon>Gunneridae</taxon>
        <taxon>Pentapetalae</taxon>
        <taxon>asterids</taxon>
        <taxon>lamiids</taxon>
        <taxon>Solanales</taxon>
        <taxon>Solanaceae</taxon>
        <taxon>Solanoideae</taxon>
        <taxon>Solaneae</taxon>
        <taxon>Solanum</taxon>
        <taxon>Solanum subgen. Lycopersicon</taxon>
    </lineage>
</organism>
<accession>A0A3Q7G630</accession>
<name>A0A3Q7G630_SOLLC</name>
<protein>
    <submittedName>
        <fullName evidence="1">Uncharacterized protein</fullName>
    </submittedName>
</protein>
<evidence type="ECO:0000313" key="1">
    <source>
        <dbReference type="EnsemblPlants" id="Solyc04g077550.1.1.1"/>
    </source>
</evidence>
<sequence>MTEMSHIELYELSRKPILLYSLLSFLTQFYRSNQNSTSGANCSQDFNFLI</sequence>
<reference evidence="1" key="2">
    <citation type="submission" date="2019-01" db="UniProtKB">
        <authorList>
            <consortium name="EnsemblPlants"/>
        </authorList>
    </citation>
    <scope>IDENTIFICATION</scope>
    <source>
        <strain evidence="1">cv. Heinz 1706</strain>
    </source>
</reference>
<keyword evidence="2" id="KW-1185">Reference proteome</keyword>
<dbReference type="PaxDb" id="4081-Solyc04g077550.1.1"/>
<dbReference type="InParanoid" id="A0A3Q7G630"/>